<dbReference type="eggNOG" id="ENOG502RH4B">
    <property type="taxonomic scope" value="Eukaryota"/>
</dbReference>
<keyword evidence="2" id="KW-1133">Transmembrane helix</keyword>
<sequence>MSSFREAVYGRIDPPSPSHDSGVQVSPTTPSHYGYPTRKRYYIFPPNINGHGRLVPARRTVPHAVGCVLVVAVFAWAVCSALFAYTLLGGHDWRPGPGHHG</sequence>
<dbReference type="HOGENOM" id="CLU_2284019_0_0_1"/>
<evidence type="ECO:0000256" key="2">
    <source>
        <dbReference type="SAM" id="Phobius"/>
    </source>
</evidence>
<reference evidence="3 4" key="2">
    <citation type="journal article" date="2013" name="PLoS Genet.">
        <title>Comparative genome structure, secondary metabolite, and effector coding capacity across Cochliobolus pathogens.</title>
        <authorList>
            <person name="Condon B.J."/>
            <person name="Leng Y."/>
            <person name="Wu D."/>
            <person name="Bushley K.E."/>
            <person name="Ohm R.A."/>
            <person name="Otillar R."/>
            <person name="Martin J."/>
            <person name="Schackwitz W."/>
            <person name="Grimwood J."/>
            <person name="MohdZainudin N."/>
            <person name="Xue C."/>
            <person name="Wang R."/>
            <person name="Manning V.A."/>
            <person name="Dhillon B."/>
            <person name="Tu Z.J."/>
            <person name="Steffenson B.J."/>
            <person name="Salamov A."/>
            <person name="Sun H."/>
            <person name="Lowry S."/>
            <person name="LaButti K."/>
            <person name="Han J."/>
            <person name="Copeland A."/>
            <person name="Lindquist E."/>
            <person name="Barry K."/>
            <person name="Schmutz J."/>
            <person name="Baker S.E."/>
            <person name="Ciuffetti L.M."/>
            <person name="Grigoriev I.V."/>
            <person name="Zhong S."/>
            <person name="Turgeon B.G."/>
        </authorList>
    </citation>
    <scope>NUCLEOTIDE SEQUENCE [LARGE SCALE GENOMIC DNA]</scope>
    <source>
        <strain evidence="4">28A</strain>
    </source>
</reference>
<dbReference type="GeneID" id="19398212"/>
<proteinExistence type="predicted"/>
<keyword evidence="2" id="KW-0812">Transmembrane</keyword>
<organism evidence="3 4">
    <name type="scientific">Exserohilum turcicum (strain 28A)</name>
    <name type="common">Northern leaf blight fungus</name>
    <name type="synonym">Setosphaeria turcica</name>
    <dbReference type="NCBI Taxonomy" id="671987"/>
    <lineage>
        <taxon>Eukaryota</taxon>
        <taxon>Fungi</taxon>
        <taxon>Dikarya</taxon>
        <taxon>Ascomycota</taxon>
        <taxon>Pezizomycotina</taxon>
        <taxon>Dothideomycetes</taxon>
        <taxon>Pleosporomycetidae</taxon>
        <taxon>Pleosporales</taxon>
        <taxon>Pleosporineae</taxon>
        <taxon>Pleosporaceae</taxon>
        <taxon>Exserohilum</taxon>
    </lineage>
</organism>
<keyword evidence="2" id="KW-0472">Membrane</keyword>
<feature type="transmembrane region" description="Helical" evidence="2">
    <location>
        <begin position="63"/>
        <end position="88"/>
    </location>
</feature>
<protein>
    <submittedName>
        <fullName evidence="3">Uncharacterized protein</fullName>
    </submittedName>
</protein>
<dbReference type="AlphaFoldDB" id="R0ILK4"/>
<name>R0ILK4_EXST2</name>
<evidence type="ECO:0000313" key="3">
    <source>
        <dbReference type="EMBL" id="EOA85676.1"/>
    </source>
</evidence>
<evidence type="ECO:0000256" key="1">
    <source>
        <dbReference type="SAM" id="MobiDB-lite"/>
    </source>
</evidence>
<dbReference type="RefSeq" id="XP_008026751.1">
    <property type="nucleotide sequence ID" value="XM_008028560.1"/>
</dbReference>
<dbReference type="Proteomes" id="UP000016935">
    <property type="component" value="Unassembled WGS sequence"/>
</dbReference>
<dbReference type="EMBL" id="KB908659">
    <property type="protein sequence ID" value="EOA85676.1"/>
    <property type="molecule type" value="Genomic_DNA"/>
</dbReference>
<dbReference type="OrthoDB" id="3659759at2759"/>
<evidence type="ECO:0000313" key="4">
    <source>
        <dbReference type="Proteomes" id="UP000016935"/>
    </source>
</evidence>
<gene>
    <name evidence="3" type="ORF">SETTUDRAFT_161858</name>
</gene>
<accession>R0ILK4</accession>
<keyword evidence="4" id="KW-1185">Reference proteome</keyword>
<feature type="region of interest" description="Disordered" evidence="1">
    <location>
        <begin position="1"/>
        <end position="32"/>
    </location>
</feature>
<reference evidence="3 4" key="1">
    <citation type="journal article" date="2012" name="PLoS Pathog.">
        <title>Diverse lifestyles and strategies of plant pathogenesis encoded in the genomes of eighteen Dothideomycetes fungi.</title>
        <authorList>
            <person name="Ohm R.A."/>
            <person name="Feau N."/>
            <person name="Henrissat B."/>
            <person name="Schoch C.L."/>
            <person name="Horwitz B.A."/>
            <person name="Barry K.W."/>
            <person name="Condon B.J."/>
            <person name="Copeland A.C."/>
            <person name="Dhillon B."/>
            <person name="Glaser F."/>
            <person name="Hesse C.N."/>
            <person name="Kosti I."/>
            <person name="LaButti K."/>
            <person name="Lindquist E.A."/>
            <person name="Lucas S."/>
            <person name="Salamov A.A."/>
            <person name="Bradshaw R.E."/>
            <person name="Ciuffetti L."/>
            <person name="Hamelin R.C."/>
            <person name="Kema G.H.J."/>
            <person name="Lawrence C."/>
            <person name="Scott J.A."/>
            <person name="Spatafora J.W."/>
            <person name="Turgeon B.G."/>
            <person name="de Wit P.J.G.M."/>
            <person name="Zhong S."/>
            <person name="Goodwin S.B."/>
            <person name="Grigoriev I.V."/>
        </authorList>
    </citation>
    <scope>NUCLEOTIDE SEQUENCE [LARGE SCALE GENOMIC DNA]</scope>
    <source>
        <strain evidence="4">28A</strain>
    </source>
</reference>
<feature type="compositionally biased region" description="Polar residues" evidence="1">
    <location>
        <begin position="18"/>
        <end position="31"/>
    </location>
</feature>